<feature type="domain" description="SANT" evidence="10">
    <location>
        <begin position="93"/>
        <end position="145"/>
    </location>
</feature>
<dbReference type="SMART" id="SM00717">
    <property type="entry name" value="SANT"/>
    <property type="match status" value="1"/>
</dbReference>
<dbReference type="InterPro" id="IPR009057">
    <property type="entry name" value="Homeodomain-like_sf"/>
</dbReference>
<keyword evidence="4" id="KW-0539">Nucleus</keyword>
<dbReference type="CDD" id="cd02335">
    <property type="entry name" value="ZZ_ADA2"/>
    <property type="match status" value="1"/>
</dbReference>
<evidence type="ECO:0000259" key="11">
    <source>
        <dbReference type="PROSITE" id="PS51294"/>
    </source>
</evidence>
<dbReference type="InterPro" id="IPR001005">
    <property type="entry name" value="SANT/Myb"/>
</dbReference>
<dbReference type="EMBL" id="MLAK01000726">
    <property type="protein sequence ID" value="OHT06455.1"/>
    <property type="molecule type" value="Genomic_DNA"/>
</dbReference>
<feature type="domain" description="ZZ-type" evidence="8">
    <location>
        <begin position="35"/>
        <end position="91"/>
    </location>
</feature>
<dbReference type="InterPro" id="IPR036388">
    <property type="entry name" value="WH-like_DNA-bd_sf"/>
</dbReference>
<organism evidence="12 13">
    <name type="scientific">Tritrichomonas foetus</name>
    <dbReference type="NCBI Taxonomy" id="1144522"/>
    <lineage>
        <taxon>Eukaryota</taxon>
        <taxon>Metamonada</taxon>
        <taxon>Parabasalia</taxon>
        <taxon>Tritrichomonadida</taxon>
        <taxon>Tritrichomonadidae</taxon>
        <taxon>Tritrichomonas</taxon>
    </lineage>
</organism>
<evidence type="ECO:0000259" key="8">
    <source>
        <dbReference type="PROSITE" id="PS50135"/>
    </source>
</evidence>
<dbReference type="InterPro" id="IPR017884">
    <property type="entry name" value="SANT_dom"/>
</dbReference>
<accession>A0A1J4K4Y3</accession>
<dbReference type="GO" id="GO:0003713">
    <property type="term" value="F:transcription coactivator activity"/>
    <property type="evidence" value="ECO:0007669"/>
    <property type="project" value="TreeGrafter"/>
</dbReference>
<dbReference type="GO" id="GO:0006357">
    <property type="term" value="P:regulation of transcription by RNA polymerase II"/>
    <property type="evidence" value="ECO:0007669"/>
    <property type="project" value="TreeGrafter"/>
</dbReference>
<dbReference type="PROSITE" id="PS50090">
    <property type="entry name" value="MYB_LIKE"/>
    <property type="match status" value="1"/>
</dbReference>
<dbReference type="PROSITE" id="PS50135">
    <property type="entry name" value="ZF_ZZ_2"/>
    <property type="match status" value="1"/>
</dbReference>
<evidence type="ECO:0000256" key="2">
    <source>
        <dbReference type="ARBA" id="ARBA00022771"/>
    </source>
</evidence>
<dbReference type="GeneID" id="94839151"/>
<dbReference type="VEuPathDB" id="TrichDB:TRFO_25573"/>
<dbReference type="CDD" id="cd00167">
    <property type="entry name" value="SANT"/>
    <property type="match status" value="1"/>
</dbReference>
<dbReference type="InterPro" id="IPR007526">
    <property type="entry name" value="SWIRM"/>
</dbReference>
<gene>
    <name evidence="12" type="ORF">TRFO_25573</name>
</gene>
<dbReference type="FunFam" id="1.10.10.10:FF:000087">
    <property type="entry name" value="Transcriptional adapter 2"/>
    <property type="match status" value="1"/>
</dbReference>
<evidence type="ECO:0000259" key="10">
    <source>
        <dbReference type="PROSITE" id="PS51293"/>
    </source>
</evidence>
<dbReference type="Pfam" id="PF25299">
    <property type="entry name" value="ZZ_ADA2"/>
    <property type="match status" value="1"/>
</dbReference>
<dbReference type="GO" id="GO:0008270">
    <property type="term" value="F:zinc ion binding"/>
    <property type="evidence" value="ECO:0007669"/>
    <property type="project" value="UniProtKB-KW"/>
</dbReference>
<dbReference type="RefSeq" id="XP_068359591.1">
    <property type="nucleotide sequence ID" value="XM_068504447.1"/>
</dbReference>
<dbReference type="PANTHER" id="PTHR12374:SF20">
    <property type="entry name" value="TRANSCRIPTIONAL ADAPTER 2-ALPHA"/>
    <property type="match status" value="1"/>
</dbReference>
<evidence type="ECO:0000259" key="9">
    <source>
        <dbReference type="PROSITE" id="PS50934"/>
    </source>
</evidence>
<dbReference type="PANTHER" id="PTHR12374">
    <property type="entry name" value="TRANSCRIPTIONAL ADAPTOR 2 ADA2 -RELATED"/>
    <property type="match status" value="1"/>
</dbReference>
<dbReference type="SUPFAM" id="SSF46689">
    <property type="entry name" value="Homeodomain-like"/>
    <property type="match status" value="2"/>
</dbReference>
<evidence type="ECO:0000256" key="3">
    <source>
        <dbReference type="ARBA" id="ARBA00022833"/>
    </source>
</evidence>
<keyword evidence="1" id="KW-0479">Metal-binding</keyword>
<dbReference type="Proteomes" id="UP000179807">
    <property type="component" value="Unassembled WGS sequence"/>
</dbReference>
<keyword evidence="3" id="KW-0862">Zinc</keyword>
<comment type="caution">
    <text evidence="12">The sequence shown here is derived from an EMBL/GenBank/DDBJ whole genome shotgun (WGS) entry which is preliminary data.</text>
</comment>
<name>A0A1J4K4Y3_9EUKA</name>
<dbReference type="PROSITE" id="PS50934">
    <property type="entry name" value="SWIRM"/>
    <property type="match status" value="1"/>
</dbReference>
<feature type="region of interest" description="Disordered" evidence="6">
    <location>
        <begin position="1"/>
        <end position="27"/>
    </location>
</feature>
<evidence type="ECO:0000256" key="1">
    <source>
        <dbReference type="ARBA" id="ARBA00022723"/>
    </source>
</evidence>
<evidence type="ECO:0000313" key="13">
    <source>
        <dbReference type="Proteomes" id="UP000179807"/>
    </source>
</evidence>
<reference evidence="12" key="1">
    <citation type="submission" date="2016-10" db="EMBL/GenBank/DDBJ databases">
        <authorList>
            <person name="Benchimol M."/>
            <person name="Almeida L.G."/>
            <person name="Vasconcelos A.T."/>
            <person name="Perreira-Neves A."/>
            <person name="Rosa I.A."/>
            <person name="Tasca T."/>
            <person name="Bogo M.R."/>
            <person name="de Souza W."/>
        </authorList>
    </citation>
    <scope>NUCLEOTIDE SEQUENCE [LARGE SCALE GENOMIC DNA]</scope>
    <source>
        <strain evidence="12">K</strain>
    </source>
</reference>
<sequence>MSVTGIPNEHSSHQTSNHQAGKMQRTISTRHDTKIIKHSCRTCNRDIVDEYYIQCTKCKGFFQCLECFSVGAESINHIKTHPFVIMEPSTSPIFSSDWTAEEELLLLHAISLCGVGNWTEISLQMKTKSAAECEVHYFGTYFDVKCAPNPEMRIRNPFPLPPPLPFNTKAQESCPSCGHEKILALLGKKEKTTPAEFCGYMPKRHEFEEEYADDAEKIIDGIIFDENDTHITLDQKLKQLDIYNAALQERHFRTKLIEDWGIQDLKFKTLGGQTPREKDTDSKLLTLAPYIGREKTIELSNKLHEIARDTETIEKRQLWQENGIRTIYEGNLFSKLQTMMKDGRVPENEVTKWNKAITDYLLEHGRQNTEDAKLLSNEEIELCGKLDIAPAMFVAVKDLIIREFTLRGGLTKEEARELLPESANKVEAIYELFINKGWIQE</sequence>
<dbReference type="OrthoDB" id="270417at2759"/>
<dbReference type="PROSITE" id="PS51294">
    <property type="entry name" value="HTH_MYB"/>
    <property type="match status" value="1"/>
</dbReference>
<dbReference type="GO" id="GO:0003682">
    <property type="term" value="F:chromatin binding"/>
    <property type="evidence" value="ECO:0007669"/>
    <property type="project" value="TreeGrafter"/>
</dbReference>
<dbReference type="GO" id="GO:0003677">
    <property type="term" value="F:DNA binding"/>
    <property type="evidence" value="ECO:0007669"/>
    <property type="project" value="UniProtKB-KW"/>
</dbReference>
<dbReference type="InterPro" id="IPR000433">
    <property type="entry name" value="Znf_ZZ"/>
</dbReference>
<protein>
    <submittedName>
        <fullName evidence="12">Myb-like DNA-binding domain containing protein</fullName>
    </submittedName>
</protein>
<keyword evidence="13" id="KW-1185">Reference proteome</keyword>
<evidence type="ECO:0000259" key="7">
    <source>
        <dbReference type="PROSITE" id="PS50090"/>
    </source>
</evidence>
<dbReference type="SUPFAM" id="SSF57850">
    <property type="entry name" value="RING/U-box"/>
    <property type="match status" value="1"/>
</dbReference>
<feature type="domain" description="HTH myb-type" evidence="11">
    <location>
        <begin position="98"/>
        <end position="145"/>
    </location>
</feature>
<dbReference type="InterPro" id="IPR055141">
    <property type="entry name" value="TADA2A_B-like_dom"/>
</dbReference>
<feature type="domain" description="Myb-like" evidence="7">
    <location>
        <begin position="96"/>
        <end position="141"/>
    </location>
</feature>
<proteinExistence type="predicted"/>
<keyword evidence="2 5" id="KW-0863">Zinc-finger</keyword>
<evidence type="ECO:0000256" key="6">
    <source>
        <dbReference type="SAM" id="MobiDB-lite"/>
    </source>
</evidence>
<dbReference type="PROSITE" id="PS51293">
    <property type="entry name" value="SANT"/>
    <property type="match status" value="1"/>
</dbReference>
<dbReference type="AlphaFoldDB" id="A0A1J4K4Y3"/>
<dbReference type="FunFam" id="1.10.10.60:FF:000110">
    <property type="entry name" value="Transcriptional adapter"/>
    <property type="match status" value="1"/>
</dbReference>
<dbReference type="Pfam" id="PF22941">
    <property type="entry name" value="TADA2A-like_3rd"/>
    <property type="match status" value="1"/>
</dbReference>
<dbReference type="GO" id="GO:0006338">
    <property type="term" value="P:chromatin remodeling"/>
    <property type="evidence" value="ECO:0007669"/>
    <property type="project" value="TreeGrafter"/>
</dbReference>
<dbReference type="GO" id="GO:0005634">
    <property type="term" value="C:nucleus"/>
    <property type="evidence" value="ECO:0007669"/>
    <property type="project" value="TreeGrafter"/>
</dbReference>
<evidence type="ECO:0000313" key="12">
    <source>
        <dbReference type="EMBL" id="OHT06455.1"/>
    </source>
</evidence>
<dbReference type="InterPro" id="IPR017930">
    <property type="entry name" value="Myb_dom"/>
</dbReference>
<dbReference type="Gene3D" id="1.10.10.60">
    <property type="entry name" value="Homeodomain-like"/>
    <property type="match status" value="1"/>
</dbReference>
<feature type="domain" description="SWIRM" evidence="9">
    <location>
        <begin position="355"/>
        <end position="441"/>
    </location>
</feature>
<dbReference type="Pfam" id="PF00249">
    <property type="entry name" value="Myb_DNA-binding"/>
    <property type="match status" value="1"/>
</dbReference>
<evidence type="ECO:0000256" key="5">
    <source>
        <dbReference type="PROSITE-ProRule" id="PRU00228"/>
    </source>
</evidence>
<dbReference type="Gene3D" id="1.10.10.10">
    <property type="entry name" value="Winged helix-like DNA-binding domain superfamily/Winged helix DNA-binding domain"/>
    <property type="match status" value="1"/>
</dbReference>
<dbReference type="InterPro" id="IPR041983">
    <property type="entry name" value="ADA2-like_ZZ"/>
</dbReference>
<evidence type="ECO:0000256" key="4">
    <source>
        <dbReference type="ARBA" id="ARBA00023242"/>
    </source>
</evidence>